<keyword evidence="2" id="KW-0732">Signal</keyword>
<dbReference type="Pfam" id="PF26113">
    <property type="entry name" value="GH16_XgeA"/>
    <property type="match status" value="1"/>
</dbReference>
<dbReference type="PROSITE" id="PS51762">
    <property type="entry name" value="GH16_2"/>
    <property type="match status" value="1"/>
</dbReference>
<organism evidence="4 5">
    <name type="scientific">Hortaea werneckii</name>
    <name type="common">Black yeast</name>
    <name type="synonym">Cladosporium werneckii</name>
    <dbReference type="NCBI Taxonomy" id="91943"/>
    <lineage>
        <taxon>Eukaryota</taxon>
        <taxon>Fungi</taxon>
        <taxon>Dikarya</taxon>
        <taxon>Ascomycota</taxon>
        <taxon>Pezizomycotina</taxon>
        <taxon>Dothideomycetes</taxon>
        <taxon>Dothideomycetidae</taxon>
        <taxon>Mycosphaerellales</taxon>
        <taxon>Teratosphaeriaceae</taxon>
        <taxon>Hortaea</taxon>
    </lineage>
</organism>
<evidence type="ECO:0000313" key="5">
    <source>
        <dbReference type="Proteomes" id="UP000281245"/>
    </source>
</evidence>
<dbReference type="GO" id="GO:0004553">
    <property type="term" value="F:hydrolase activity, hydrolyzing O-glycosyl compounds"/>
    <property type="evidence" value="ECO:0007669"/>
    <property type="project" value="InterPro"/>
</dbReference>
<dbReference type="InterPro" id="IPR050546">
    <property type="entry name" value="Glycosyl_Hydrlase_16"/>
</dbReference>
<dbReference type="PANTHER" id="PTHR10963">
    <property type="entry name" value="GLYCOSYL HYDROLASE-RELATED"/>
    <property type="match status" value="1"/>
</dbReference>
<feature type="region of interest" description="Disordered" evidence="1">
    <location>
        <begin position="536"/>
        <end position="559"/>
    </location>
</feature>
<feature type="domain" description="GH16" evidence="3">
    <location>
        <begin position="34"/>
        <end position="340"/>
    </location>
</feature>
<dbReference type="GO" id="GO:0009251">
    <property type="term" value="P:glucan catabolic process"/>
    <property type="evidence" value="ECO:0007669"/>
    <property type="project" value="TreeGrafter"/>
</dbReference>
<evidence type="ECO:0000256" key="1">
    <source>
        <dbReference type="SAM" id="MobiDB-lite"/>
    </source>
</evidence>
<accession>A0A3M6W2Z7</accession>
<evidence type="ECO:0000313" key="4">
    <source>
        <dbReference type="EMBL" id="RMX72849.1"/>
    </source>
</evidence>
<dbReference type="Gene3D" id="2.60.120.200">
    <property type="match status" value="1"/>
</dbReference>
<dbReference type="OrthoDB" id="192832at2759"/>
<reference evidence="4 5" key="1">
    <citation type="journal article" date="2018" name="BMC Genomics">
        <title>Genomic evidence for intraspecific hybridization in a clonal and extremely halotolerant yeast.</title>
        <authorList>
            <person name="Gostincar C."/>
            <person name="Stajich J.E."/>
            <person name="Zupancic J."/>
            <person name="Zalar P."/>
            <person name="Gunde-Cimerman N."/>
        </authorList>
    </citation>
    <scope>NUCLEOTIDE SEQUENCE [LARGE SCALE GENOMIC DNA]</scope>
    <source>
        <strain evidence="4 5">EXF-6656</strain>
    </source>
</reference>
<dbReference type="InterPro" id="IPR000757">
    <property type="entry name" value="Beta-glucanase-like"/>
</dbReference>
<dbReference type="CDD" id="cd02181">
    <property type="entry name" value="GH16_fungal_Lam16A_glucanase"/>
    <property type="match status" value="1"/>
</dbReference>
<feature type="signal peptide" evidence="2">
    <location>
        <begin position="1"/>
        <end position="30"/>
    </location>
</feature>
<proteinExistence type="predicted"/>
<evidence type="ECO:0000259" key="3">
    <source>
        <dbReference type="PROSITE" id="PS51762"/>
    </source>
</evidence>
<evidence type="ECO:0000256" key="2">
    <source>
        <dbReference type="SAM" id="SignalP"/>
    </source>
</evidence>
<name>A0A3M6W2Z7_HORWE</name>
<protein>
    <recommendedName>
        <fullName evidence="3">GH16 domain-containing protein</fullName>
    </recommendedName>
</protein>
<feature type="chain" id="PRO_5018223311" description="GH16 domain-containing protein" evidence="2">
    <location>
        <begin position="31"/>
        <end position="828"/>
    </location>
</feature>
<dbReference type="VEuPathDB" id="FungiDB:BTJ68_12603"/>
<dbReference type="EMBL" id="QWIJ01002024">
    <property type="protein sequence ID" value="RMX72849.1"/>
    <property type="molecule type" value="Genomic_DNA"/>
</dbReference>
<sequence length="828" mass="88711">MPGKRYNQSAPMWLSQSLLLFATLHVICNAQDYFLQSNFSGPSFFDNFDFWNKGDPTFGYVHYLSRGDAEAFQLINYSDPNTARWGVDTVKYLDPDANLGRPSLRLSSRQTWSHGLFILDLKHMPANVCGVWPAFWTKGTGIWPQTGEIDIIEYQNTLPNNVMALHTTSTPNCSIAGSGQTGTLLTSGCGLGDGDTGCASSVTKANNIGTGFNTAGGGVYALEWLSTGMNVWFFSRNDIPETILAANGTHGPDPSTFGVPDGSFQGSCDFDFHFSAQQLVFNTDFCGSFAGNIWQQNGCPMLDPQNQWRSCNMFVASNPQAYSEAYWEVNYLKVYQTIPGAAPATSSPVSSVTPLASTSPILSISGNAQGRSTSPTMPFPIVPTLGEASPTIPLSPYSALPSSSVGDDPAVVVVTQTVTVPGAGGEQVALVETVTSIDADAPTNAAEYHATTHSAWDANAAHHYPKAPLPFPGDAQASHSPRVHLMPRLPEATGHSQKRKADPQILSGGDFNWCGTPGSSCGHRKISEAVNDEEAAGAPTVNEESVHQENSVTGWRQKEELSTGTITSLPPILPSLGLGPLLGPESPESQSISDLETFPTIISDPAATVLVVVTETYTTPLYSHQMFTYRPVGLTGRDTGQIETPLESPYLHEPTNTGYTVPEYTHTLFSVDLTASALENHRRSIQNEIHVAPISGEREKVRVLTATDEPFGADHPISATISTITFAPHTCTPIVLVQDDNAPTPVGCGGLQTYKIPKLQHISVASTTHTVTTMLPTEVIRAADGPDIVFSELLEQEPDPTIDSQATATKVTATVYIALGIVLALVMF</sequence>
<gene>
    <name evidence="4" type="ORF">D0869_14199</name>
</gene>
<dbReference type="InterPro" id="IPR013320">
    <property type="entry name" value="ConA-like_dom_sf"/>
</dbReference>
<comment type="caution">
    <text evidence="4">The sequence shown here is derived from an EMBL/GenBank/DDBJ whole genome shotgun (WGS) entry which is preliminary data.</text>
</comment>
<dbReference type="SUPFAM" id="SSF49899">
    <property type="entry name" value="Concanavalin A-like lectins/glucanases"/>
    <property type="match status" value="1"/>
</dbReference>
<dbReference type="AlphaFoldDB" id="A0A3M6W2Z7"/>
<dbReference type="PANTHER" id="PTHR10963:SF24">
    <property type="entry name" value="GLYCOSIDASE C21B10.07-RELATED"/>
    <property type="match status" value="1"/>
</dbReference>
<dbReference type="Proteomes" id="UP000281245">
    <property type="component" value="Unassembled WGS sequence"/>
</dbReference>